<accession>A0A0B6AXF0</accession>
<dbReference type="GeneID" id="93644225"/>
<proteinExistence type="predicted"/>
<dbReference type="RefSeq" id="WP_034649684.1">
    <property type="nucleotide sequence ID" value="NZ_BCVB01000001.1"/>
</dbReference>
<evidence type="ECO:0000313" key="1">
    <source>
        <dbReference type="EMBL" id="AJI24569.1"/>
    </source>
</evidence>
<evidence type="ECO:0000313" key="2">
    <source>
        <dbReference type="Proteomes" id="UP000031829"/>
    </source>
</evidence>
<dbReference type="EMBL" id="CP009920">
    <property type="protein sequence ID" value="AJI24569.1"/>
    <property type="molecule type" value="Genomic_DNA"/>
</dbReference>
<sequence length="224" mass="25370">MIHERSLLIKGLTFLLAVFILNIPFPNSTPLSHSIFSFLGLPLYGDEETRTGIQYASNAWGIILLLGLFALYKSLNRHRLKLTMLAAFIVISGPGHMVEAMQKTVLPGMYAVSYDVENSNCTYKRNKKETVLTGTCDLSFENHSSKPITFEVALDERSYFKEDSPFLLMMNKPRLHTVTLEPKTYQTVEITSSVKAADFPSKVFMSEVNGFHVNIYQNGKKRYL</sequence>
<name>A0A0B6AXF0_PRIM2</name>
<reference evidence="1 2" key="1">
    <citation type="journal article" date="2015" name="Genome Announc.">
        <title>Complete genome sequences for 35 biothreat assay-relevant bacillus species.</title>
        <authorList>
            <person name="Johnson S.L."/>
            <person name="Daligault H.E."/>
            <person name="Davenport K.W."/>
            <person name="Jaissle J."/>
            <person name="Frey K.G."/>
            <person name="Ladner J.T."/>
            <person name="Broomall S.M."/>
            <person name="Bishop-Lilly K.A."/>
            <person name="Bruce D.C."/>
            <person name="Gibbons H.S."/>
            <person name="Coyne S.R."/>
            <person name="Lo C.C."/>
            <person name="Meincke L."/>
            <person name="Munk A.C."/>
            <person name="Koroleva G.I."/>
            <person name="Rosenzweig C.N."/>
            <person name="Palacios G.F."/>
            <person name="Redden C.L."/>
            <person name="Minogue T.D."/>
            <person name="Chain P.S."/>
        </authorList>
    </citation>
    <scope>NUCLEOTIDE SEQUENCE [LARGE SCALE GENOMIC DNA]</scope>
    <source>
        <strain evidence="2">ATCC 14581 / DSM 32 / JCM 2506 / NBRC 15308 / NCIMB 9376 / NCTC 10342 / NRRL B-14308 / VKM B-512</strain>
    </source>
</reference>
<dbReference type="HOGENOM" id="CLU_110215_0_0_9"/>
<dbReference type="AlphaFoldDB" id="A0A0B6AXF0"/>
<protein>
    <submittedName>
        <fullName evidence="1">Uncharacterized protein</fullName>
    </submittedName>
</protein>
<organism evidence="1 2">
    <name type="scientific">Priestia megaterium (strain ATCC 14581 / DSM 32 / CCUG 1817 / JCM 2506 / NBRC 15308 / NCIMB 9376 / NCTC 10342 / NRRL B-14308 / VKM B-512 / Ford 19)</name>
    <name type="common">Bacillus megaterium</name>
    <dbReference type="NCBI Taxonomy" id="1348623"/>
    <lineage>
        <taxon>Bacteria</taxon>
        <taxon>Bacillati</taxon>
        <taxon>Bacillota</taxon>
        <taxon>Bacilli</taxon>
        <taxon>Bacillales</taxon>
        <taxon>Bacillaceae</taxon>
        <taxon>Priestia</taxon>
    </lineage>
</organism>
<gene>
    <name evidence="1" type="ORF">BG04_736</name>
</gene>
<dbReference type="KEGG" id="bmeg:BG04_736"/>
<dbReference type="Proteomes" id="UP000031829">
    <property type="component" value="Chromosome"/>
</dbReference>